<keyword evidence="4 6" id="KW-1133">Transmembrane helix</keyword>
<dbReference type="InterPro" id="IPR051791">
    <property type="entry name" value="Pra-immunoreactive"/>
</dbReference>
<evidence type="ECO:0000256" key="6">
    <source>
        <dbReference type="SAM" id="Phobius"/>
    </source>
</evidence>
<feature type="transmembrane region" description="Helical" evidence="6">
    <location>
        <begin position="103"/>
        <end position="119"/>
    </location>
</feature>
<feature type="transmembrane region" description="Helical" evidence="6">
    <location>
        <begin position="21"/>
        <end position="42"/>
    </location>
</feature>
<dbReference type="InterPro" id="IPR010432">
    <property type="entry name" value="RDD"/>
</dbReference>
<proteinExistence type="predicted"/>
<organism evidence="8 9">
    <name type="scientific">SAR86 cluster bacterium</name>
    <dbReference type="NCBI Taxonomy" id="2030880"/>
    <lineage>
        <taxon>Bacteria</taxon>
        <taxon>Pseudomonadati</taxon>
        <taxon>Pseudomonadota</taxon>
        <taxon>Gammaproteobacteria</taxon>
        <taxon>SAR86 cluster</taxon>
    </lineage>
</organism>
<evidence type="ECO:0000256" key="3">
    <source>
        <dbReference type="ARBA" id="ARBA00022692"/>
    </source>
</evidence>
<evidence type="ECO:0000256" key="2">
    <source>
        <dbReference type="ARBA" id="ARBA00022475"/>
    </source>
</evidence>
<dbReference type="GO" id="GO:0005886">
    <property type="term" value="C:plasma membrane"/>
    <property type="evidence" value="ECO:0007669"/>
    <property type="project" value="UniProtKB-SubCell"/>
</dbReference>
<evidence type="ECO:0000256" key="5">
    <source>
        <dbReference type="ARBA" id="ARBA00023136"/>
    </source>
</evidence>
<dbReference type="EMBL" id="CP097966">
    <property type="protein sequence ID" value="URQ63408.1"/>
    <property type="molecule type" value="Genomic_DNA"/>
</dbReference>
<evidence type="ECO:0000313" key="9">
    <source>
        <dbReference type="Proteomes" id="UP001056381"/>
    </source>
</evidence>
<evidence type="ECO:0000256" key="4">
    <source>
        <dbReference type="ARBA" id="ARBA00022989"/>
    </source>
</evidence>
<keyword evidence="5 6" id="KW-0472">Membrane</keyword>
<accession>A0A9Q8X478</accession>
<reference evidence="8" key="1">
    <citation type="submission" date="2022-05" db="EMBL/GenBank/DDBJ databases">
        <title>Single-amplified genomics reveal most streamlined microbe among free-living bacteria.</title>
        <authorList>
            <person name="Roda-Garcia J."/>
            <person name="Haro-Moreno J.M."/>
            <person name="Rodriguez-Valera F."/>
            <person name="Almagro-Moreno S."/>
            <person name="Lopez-Perez M."/>
        </authorList>
    </citation>
    <scope>NUCLEOTIDE SEQUENCE</scope>
    <source>
        <strain evidence="8">TMED112-D2-2</strain>
    </source>
</reference>
<evidence type="ECO:0000313" key="8">
    <source>
        <dbReference type="EMBL" id="URQ63408.1"/>
    </source>
</evidence>
<keyword evidence="2" id="KW-1003">Cell membrane</keyword>
<evidence type="ECO:0000256" key="1">
    <source>
        <dbReference type="ARBA" id="ARBA00004651"/>
    </source>
</evidence>
<feature type="transmembrane region" description="Helical" evidence="6">
    <location>
        <begin position="48"/>
        <end position="69"/>
    </location>
</feature>
<dbReference type="AlphaFoldDB" id="A0A9Q8X478"/>
<sequence length="142" mass="16707">MNKKFIKASLFSRLMSFTYDSFLVVSIWFLNAFLVLFIFRFFSGSDDYSNTPLGIFVILTTTIFYYVYFWSNGRTTLGMATWNHYVENDSGTPLSMFDSLKRFLLCFITIPINFIWIIFDKDKKCLADRILQIRLVKKISSS</sequence>
<protein>
    <submittedName>
        <fullName evidence="8">RDD family protein</fullName>
    </submittedName>
</protein>
<name>A0A9Q8X478_9GAMM</name>
<keyword evidence="3 6" id="KW-0812">Transmembrane</keyword>
<dbReference type="Pfam" id="PF06271">
    <property type="entry name" value="RDD"/>
    <property type="match status" value="1"/>
</dbReference>
<dbReference type="Proteomes" id="UP001056381">
    <property type="component" value="Chromosome"/>
</dbReference>
<dbReference type="PANTHER" id="PTHR36115">
    <property type="entry name" value="PROLINE-RICH ANTIGEN HOMOLOG-RELATED"/>
    <property type="match status" value="1"/>
</dbReference>
<keyword evidence="9" id="KW-1185">Reference proteome</keyword>
<dbReference type="PANTHER" id="PTHR36115:SF10">
    <property type="entry name" value="RDD DOMAIN-CONTAINING PROTEIN"/>
    <property type="match status" value="1"/>
</dbReference>
<feature type="domain" description="RDD" evidence="7">
    <location>
        <begin position="8"/>
        <end position="131"/>
    </location>
</feature>
<gene>
    <name evidence="8" type="ORF">M9B40_01205</name>
</gene>
<evidence type="ECO:0000259" key="7">
    <source>
        <dbReference type="Pfam" id="PF06271"/>
    </source>
</evidence>
<comment type="subcellular location">
    <subcellularLocation>
        <location evidence="1">Cell membrane</location>
        <topology evidence="1">Multi-pass membrane protein</topology>
    </subcellularLocation>
</comment>